<evidence type="ECO:0000256" key="1">
    <source>
        <dbReference type="ARBA" id="ARBA00010641"/>
    </source>
</evidence>
<keyword evidence="2" id="KW-0805">Transcription regulation</keyword>
<dbReference type="Pfam" id="PF04542">
    <property type="entry name" value="Sigma70_r2"/>
    <property type="match status" value="1"/>
</dbReference>
<keyword evidence="4" id="KW-0804">Transcription</keyword>
<dbReference type="Gene3D" id="1.10.1740.10">
    <property type="match status" value="1"/>
</dbReference>
<organism evidence="7 8">
    <name type="scientific">Micromonospora zamorensis</name>
    <dbReference type="NCBI Taxonomy" id="709883"/>
    <lineage>
        <taxon>Bacteria</taxon>
        <taxon>Bacillati</taxon>
        <taxon>Actinomycetota</taxon>
        <taxon>Actinomycetes</taxon>
        <taxon>Micromonosporales</taxon>
        <taxon>Micromonosporaceae</taxon>
        <taxon>Micromonospora</taxon>
    </lineage>
</organism>
<evidence type="ECO:0000259" key="5">
    <source>
        <dbReference type="Pfam" id="PF04542"/>
    </source>
</evidence>
<evidence type="ECO:0000259" key="6">
    <source>
        <dbReference type="Pfam" id="PF08281"/>
    </source>
</evidence>
<evidence type="ECO:0000256" key="3">
    <source>
        <dbReference type="ARBA" id="ARBA00023082"/>
    </source>
</evidence>
<gene>
    <name evidence="7" type="ORF">OG375_15885</name>
</gene>
<dbReference type="InterPro" id="IPR014284">
    <property type="entry name" value="RNA_pol_sigma-70_dom"/>
</dbReference>
<dbReference type="PANTHER" id="PTHR43133:SF25">
    <property type="entry name" value="RNA POLYMERASE SIGMA FACTOR RFAY-RELATED"/>
    <property type="match status" value="1"/>
</dbReference>
<dbReference type="Proteomes" id="UP001346877">
    <property type="component" value="Chromosome"/>
</dbReference>
<dbReference type="RefSeq" id="WP_328376059.1">
    <property type="nucleotide sequence ID" value="NZ_CP107936.1"/>
</dbReference>
<dbReference type="SUPFAM" id="SSF88946">
    <property type="entry name" value="Sigma2 domain of RNA polymerase sigma factors"/>
    <property type="match status" value="1"/>
</dbReference>
<protein>
    <submittedName>
        <fullName evidence="7">RNA polymerase sigma factor</fullName>
    </submittedName>
</protein>
<dbReference type="InterPro" id="IPR013325">
    <property type="entry name" value="RNA_pol_sigma_r2"/>
</dbReference>
<name>A0ABZ1PQH1_9ACTN</name>
<evidence type="ECO:0000256" key="4">
    <source>
        <dbReference type="ARBA" id="ARBA00023163"/>
    </source>
</evidence>
<dbReference type="CDD" id="cd06171">
    <property type="entry name" value="Sigma70_r4"/>
    <property type="match status" value="1"/>
</dbReference>
<dbReference type="InterPro" id="IPR036388">
    <property type="entry name" value="WH-like_DNA-bd_sf"/>
</dbReference>
<comment type="similarity">
    <text evidence="1">Belongs to the sigma-70 factor family. ECF subfamily.</text>
</comment>
<dbReference type="InterPro" id="IPR007627">
    <property type="entry name" value="RNA_pol_sigma70_r2"/>
</dbReference>
<reference evidence="7 8" key="1">
    <citation type="submission" date="2022-10" db="EMBL/GenBank/DDBJ databases">
        <title>The complete genomes of actinobacterial strains from the NBC collection.</title>
        <authorList>
            <person name="Joergensen T.S."/>
            <person name="Alvarez Arevalo M."/>
            <person name="Sterndorff E.B."/>
            <person name="Faurdal D."/>
            <person name="Vuksanovic O."/>
            <person name="Mourched A.-S."/>
            <person name="Charusanti P."/>
            <person name="Shaw S."/>
            <person name="Blin K."/>
            <person name="Weber T."/>
        </authorList>
    </citation>
    <scope>NUCLEOTIDE SEQUENCE [LARGE SCALE GENOMIC DNA]</scope>
    <source>
        <strain evidence="7 8">NBC_00396</strain>
    </source>
</reference>
<proteinExistence type="inferred from homology"/>
<dbReference type="SUPFAM" id="SSF88659">
    <property type="entry name" value="Sigma3 and sigma4 domains of RNA polymerase sigma factors"/>
    <property type="match status" value="1"/>
</dbReference>
<dbReference type="InterPro" id="IPR013249">
    <property type="entry name" value="RNA_pol_sigma70_r4_t2"/>
</dbReference>
<dbReference type="NCBIfam" id="TIGR02937">
    <property type="entry name" value="sigma70-ECF"/>
    <property type="match status" value="1"/>
</dbReference>
<keyword evidence="8" id="KW-1185">Reference proteome</keyword>
<evidence type="ECO:0000313" key="7">
    <source>
        <dbReference type="EMBL" id="WUI85715.1"/>
    </source>
</evidence>
<dbReference type="InterPro" id="IPR013324">
    <property type="entry name" value="RNA_pol_sigma_r3/r4-like"/>
</dbReference>
<feature type="domain" description="RNA polymerase sigma-70 region 2" evidence="5">
    <location>
        <begin position="47"/>
        <end position="112"/>
    </location>
</feature>
<keyword evidence="3" id="KW-0731">Sigma factor</keyword>
<dbReference type="EMBL" id="CP107941">
    <property type="protein sequence ID" value="WUI85715.1"/>
    <property type="molecule type" value="Genomic_DNA"/>
</dbReference>
<accession>A0ABZ1PQH1</accession>
<evidence type="ECO:0000256" key="2">
    <source>
        <dbReference type="ARBA" id="ARBA00023015"/>
    </source>
</evidence>
<sequence length="198" mass="21757">MAAPVVRSGIGTGEHWTPGMPDADDIDALARSAAHGDPAALDALLLAVRPEVLRLCARFLPNREDAEEACQDTLLALANGITRFEGRSSFRTWLHRLTANRARSTYRTLRRRWRLEAGGVPVPEQADPRRTSVVAGTRLDLLDAFDTVRPDLAEVVALRDVLGLSYPEIAALLDVPVGTVKSRLHLARRQVRQRLGAE</sequence>
<dbReference type="PANTHER" id="PTHR43133">
    <property type="entry name" value="RNA POLYMERASE ECF-TYPE SIGMA FACTO"/>
    <property type="match status" value="1"/>
</dbReference>
<feature type="domain" description="RNA polymerase sigma factor 70 region 4 type 2" evidence="6">
    <location>
        <begin position="139"/>
        <end position="190"/>
    </location>
</feature>
<dbReference type="Pfam" id="PF08281">
    <property type="entry name" value="Sigma70_r4_2"/>
    <property type="match status" value="1"/>
</dbReference>
<dbReference type="InterPro" id="IPR039425">
    <property type="entry name" value="RNA_pol_sigma-70-like"/>
</dbReference>
<evidence type="ECO:0000313" key="8">
    <source>
        <dbReference type="Proteomes" id="UP001346877"/>
    </source>
</evidence>
<dbReference type="Gene3D" id="1.10.10.10">
    <property type="entry name" value="Winged helix-like DNA-binding domain superfamily/Winged helix DNA-binding domain"/>
    <property type="match status" value="1"/>
</dbReference>